<dbReference type="InterPro" id="IPR001965">
    <property type="entry name" value="Znf_PHD"/>
</dbReference>
<keyword evidence="8" id="KW-0539">Nucleus</keyword>
<feature type="region of interest" description="Disordered" evidence="10">
    <location>
        <begin position="93"/>
        <end position="156"/>
    </location>
</feature>
<dbReference type="Gene3D" id="3.30.40.10">
    <property type="entry name" value="Zinc/RING finger domain, C3HC4 (zinc finger)"/>
    <property type="match status" value="2"/>
</dbReference>
<keyword evidence="3" id="KW-0677">Repeat</keyword>
<dbReference type="EMBL" id="CAJOBF010000214">
    <property type="protein sequence ID" value="CAF3774638.1"/>
    <property type="molecule type" value="Genomic_DNA"/>
</dbReference>
<feature type="compositionally biased region" description="Basic residues" evidence="10">
    <location>
        <begin position="119"/>
        <end position="130"/>
    </location>
</feature>
<proteinExistence type="predicted"/>
<reference evidence="12" key="1">
    <citation type="submission" date="2021-02" db="EMBL/GenBank/DDBJ databases">
        <authorList>
            <person name="Nowell W R."/>
        </authorList>
    </citation>
    <scope>NUCLEOTIDE SEQUENCE</scope>
</reference>
<dbReference type="CDD" id="cd15512">
    <property type="entry name" value="PHD4_KMT2C_like"/>
    <property type="match status" value="1"/>
</dbReference>
<evidence type="ECO:0000256" key="6">
    <source>
        <dbReference type="ARBA" id="ARBA00023015"/>
    </source>
</evidence>
<comment type="subcellular location">
    <subcellularLocation>
        <location evidence="1">Nucleus</location>
    </subcellularLocation>
</comment>
<gene>
    <name evidence="12" type="ORF">UXM345_LOCUS3332</name>
</gene>
<feature type="domain" description="PHD-type" evidence="11">
    <location>
        <begin position="271"/>
        <end position="321"/>
    </location>
</feature>
<evidence type="ECO:0000256" key="8">
    <source>
        <dbReference type="ARBA" id="ARBA00023242"/>
    </source>
</evidence>
<protein>
    <recommendedName>
        <fullName evidence="11">PHD-type domain-containing protein</fullName>
    </recommendedName>
</protein>
<keyword evidence="6" id="KW-0805">Transcription regulation</keyword>
<accession>A0A818ZU53</accession>
<evidence type="ECO:0000256" key="9">
    <source>
        <dbReference type="PROSITE-ProRule" id="PRU00146"/>
    </source>
</evidence>
<keyword evidence="4 9" id="KW-0863">Zinc-finger</keyword>
<feature type="compositionally biased region" description="Polar residues" evidence="10">
    <location>
        <begin position="135"/>
        <end position="156"/>
    </location>
</feature>
<dbReference type="GO" id="GO:0008270">
    <property type="term" value="F:zinc ion binding"/>
    <property type="evidence" value="ECO:0007669"/>
    <property type="project" value="UniProtKB-KW"/>
</dbReference>
<keyword evidence="2" id="KW-0479">Metal-binding</keyword>
<evidence type="ECO:0000256" key="3">
    <source>
        <dbReference type="ARBA" id="ARBA00022737"/>
    </source>
</evidence>
<feature type="domain" description="PHD-type" evidence="11">
    <location>
        <begin position="348"/>
        <end position="404"/>
    </location>
</feature>
<dbReference type="Proteomes" id="UP000663842">
    <property type="component" value="Unassembled WGS sequence"/>
</dbReference>
<evidence type="ECO:0000256" key="10">
    <source>
        <dbReference type="SAM" id="MobiDB-lite"/>
    </source>
</evidence>
<organism evidence="12 13">
    <name type="scientific">Rotaria magnacalcarata</name>
    <dbReference type="NCBI Taxonomy" id="392030"/>
    <lineage>
        <taxon>Eukaryota</taxon>
        <taxon>Metazoa</taxon>
        <taxon>Spiralia</taxon>
        <taxon>Gnathifera</taxon>
        <taxon>Rotifera</taxon>
        <taxon>Eurotatoria</taxon>
        <taxon>Bdelloidea</taxon>
        <taxon>Philodinida</taxon>
        <taxon>Philodinidae</taxon>
        <taxon>Rotaria</taxon>
    </lineage>
</organism>
<name>A0A818ZU53_9BILA</name>
<evidence type="ECO:0000256" key="5">
    <source>
        <dbReference type="ARBA" id="ARBA00022833"/>
    </source>
</evidence>
<dbReference type="InterPro" id="IPR011011">
    <property type="entry name" value="Znf_FYVE_PHD"/>
</dbReference>
<dbReference type="PANTHER" id="PTHR45888:SF6">
    <property type="entry name" value="HL01030P-RELATED"/>
    <property type="match status" value="1"/>
</dbReference>
<dbReference type="GO" id="GO:0044666">
    <property type="term" value="C:MLL3/4 complex"/>
    <property type="evidence" value="ECO:0007669"/>
    <property type="project" value="TreeGrafter"/>
</dbReference>
<dbReference type="AlphaFoldDB" id="A0A818ZU53"/>
<feature type="domain" description="PHD-type" evidence="11">
    <location>
        <begin position="219"/>
        <end position="274"/>
    </location>
</feature>
<sequence length="1041" mass="118392">MFQNSTSIESGIYSKQFEDERFTDESSSQDFFNTSTRKLSDDQSDFVGINFDPEINCNSCLTDVNALFCDKHTFLPCIEPETLISTKPVISSTRGGRLHSKQCKGKPVQAYNSSDITIRKRIRRTPRRRPRLDSESPTPSQSISPESYTSNSDNILPMQYQRTLSSSRGRPIKVRKEDYNTTTTVNETRSIHRETVKDDEEHHSVTVLCSSNEVYGISQDMCVTCGSIGVNEEGRLISCSQCGQSYHPYCVGFTKMFSKVIFDKGWRCLDCTVCECCGKTTDEAKLLLCDDCDISYHTYCLSPPLDHVPKGNWKCQWCVRCLKCGSTTPGIDCQWENNYTECGRCYSLNTCPLCLRKYHVDELIIQCTNCNRWCHSMCVNIFTEEMAEKQCNEQKFLCLLCKSDQSTLALMRYSSIDDQQILQNKSVKFDEGVYLTDCGIAQLKSIRPKVLTNPSRKSKQSVAKNQNSFKRTNSTLINDDERSDEEKIHLLNDQQIKKSVIKKYTVKFFKFDFPTIIIIDYAGIGGFIVKIRGNRRRQDLLHMDSELLRTKNKRLRKTIIEEHMPPEMQEAFFGMHLANQNQIKNPLDDELLCNDQPRTNVKCLNNEYSIQLDPDTIKYLTTKKKSPLSMSNDDDIEMQPIFGNEEFTDLVDYILNPIPNPPCNSSGDIWEFIEFVDQPNLNDNSSAMDWPSNSIYQSNNPNQIIRNMARELEESTVGPLKNSLLLQTNKQTSRHDPMPWLPTPPHLNQSSIIDGNYSCSDGRLLSAVQSLDYNRSNSNSNIKRNQLSTGIDESYHLFQAYEQPIQNDNLQKPMIIDKQHCMTPIQYSTNGIQQTPSYQQHSLPSLDLHTSPSSSFGKDSSALYLTKTNKYHSKTPSYSIYNNSSDFLQQYSSPMRSTSCFAVLSSSSNGHEINTNIDKSYSESNIISNSKKSTARTDILQSVPIDVLEKIDEVILDVISGHGDIPIESDSSNRYRYQPRLSYNEQHNVICDSSYIPLNQDNLSAQQYDYFPLSSTQESGRTAVAELISSILSNGASSVVM</sequence>
<dbReference type="GO" id="GO:0045944">
    <property type="term" value="P:positive regulation of transcription by RNA polymerase II"/>
    <property type="evidence" value="ECO:0007669"/>
    <property type="project" value="TreeGrafter"/>
</dbReference>
<keyword evidence="5" id="KW-0862">Zinc</keyword>
<dbReference type="PROSITE" id="PS50016">
    <property type="entry name" value="ZF_PHD_2"/>
    <property type="match status" value="3"/>
</dbReference>
<dbReference type="GO" id="GO:0042800">
    <property type="term" value="F:histone H3K4 methyltransferase activity"/>
    <property type="evidence" value="ECO:0007669"/>
    <property type="project" value="TreeGrafter"/>
</dbReference>
<dbReference type="GO" id="GO:0003713">
    <property type="term" value="F:transcription coactivator activity"/>
    <property type="evidence" value="ECO:0007669"/>
    <property type="project" value="TreeGrafter"/>
</dbReference>
<evidence type="ECO:0000256" key="7">
    <source>
        <dbReference type="ARBA" id="ARBA00023163"/>
    </source>
</evidence>
<dbReference type="SMART" id="SM00249">
    <property type="entry name" value="PHD"/>
    <property type="match status" value="3"/>
</dbReference>
<dbReference type="InterPro" id="IPR013083">
    <property type="entry name" value="Znf_RING/FYVE/PHD"/>
</dbReference>
<keyword evidence="7" id="KW-0804">Transcription</keyword>
<dbReference type="InterPro" id="IPR019787">
    <property type="entry name" value="Znf_PHD-finger"/>
</dbReference>
<dbReference type="SUPFAM" id="SSF57903">
    <property type="entry name" value="FYVE/PHD zinc finger"/>
    <property type="match status" value="3"/>
</dbReference>
<evidence type="ECO:0000256" key="4">
    <source>
        <dbReference type="ARBA" id="ARBA00022771"/>
    </source>
</evidence>
<evidence type="ECO:0000256" key="2">
    <source>
        <dbReference type="ARBA" id="ARBA00022723"/>
    </source>
</evidence>
<evidence type="ECO:0000313" key="13">
    <source>
        <dbReference type="Proteomes" id="UP000663842"/>
    </source>
</evidence>
<comment type="caution">
    <text evidence="12">The sequence shown here is derived from an EMBL/GenBank/DDBJ whole genome shotgun (WGS) entry which is preliminary data.</text>
</comment>
<dbReference type="CDD" id="cd15513">
    <property type="entry name" value="PHD5_KMT2C_like"/>
    <property type="match status" value="1"/>
</dbReference>
<evidence type="ECO:0000259" key="11">
    <source>
        <dbReference type="PROSITE" id="PS50016"/>
    </source>
</evidence>
<evidence type="ECO:0000313" key="12">
    <source>
        <dbReference type="EMBL" id="CAF3774638.1"/>
    </source>
</evidence>
<dbReference type="PANTHER" id="PTHR45888">
    <property type="entry name" value="HL01030P-RELATED"/>
    <property type="match status" value="1"/>
</dbReference>
<dbReference type="Pfam" id="PF00628">
    <property type="entry name" value="PHD"/>
    <property type="match status" value="2"/>
</dbReference>
<evidence type="ECO:0000256" key="1">
    <source>
        <dbReference type="ARBA" id="ARBA00004123"/>
    </source>
</evidence>